<sequence length="421" mass="46792">MSNNLYEILGLERNATAEDIRKAYRKRALTTHPDRLPQGVSEAERERANEEFRLVFAIFVLSLVNNAYEVLNDPNNRKLYDQCGVWPPTVETQPQAGPSYNSQNRTFSAFGSHNPFETNPFFSSRPSPFGTPFHFTDPFELFNSLFGDTHRPGFDWGDDFNDPFFGGGHPFMSPPFSAGPLGMAFGPRDPWGRPLMGQFGPFAGHPMLSAFGAGNPNVHSYSSTSQAIGSGGNWVSQSTVTRSINGRTETITKRRDAQGNEHVTYSSPEGERYTINGVEQPTNRPLVGAPAGPSQPLLQPPPPPSQVQHAAPPVIPLSRPQSQRSANYPYDQNDATRRGTGSSYRKIYEDGVRSSHTHDGRRPSRDEYYDPSHTRSYHSYDSSSSQRRNKIYAGETDDGHHVGDSGSRHHDDKHGVKKPGW</sequence>
<reference evidence="1" key="1">
    <citation type="journal article" date="2021" name="Environ. Microbiol.">
        <title>Gene family expansions and transcriptome signatures uncover fungal adaptations to wood decay.</title>
        <authorList>
            <person name="Hage H."/>
            <person name="Miyauchi S."/>
            <person name="Viragh M."/>
            <person name="Drula E."/>
            <person name="Min B."/>
            <person name="Chaduli D."/>
            <person name="Navarro D."/>
            <person name="Favel A."/>
            <person name="Norest M."/>
            <person name="Lesage-Meessen L."/>
            <person name="Balint B."/>
            <person name="Merenyi Z."/>
            <person name="de Eugenio L."/>
            <person name="Morin E."/>
            <person name="Martinez A.T."/>
            <person name="Baldrian P."/>
            <person name="Stursova M."/>
            <person name="Martinez M.J."/>
            <person name="Novotny C."/>
            <person name="Magnuson J.K."/>
            <person name="Spatafora J.W."/>
            <person name="Maurice S."/>
            <person name="Pangilinan J."/>
            <person name="Andreopoulos W."/>
            <person name="LaButti K."/>
            <person name="Hundley H."/>
            <person name="Na H."/>
            <person name="Kuo A."/>
            <person name="Barry K."/>
            <person name="Lipzen A."/>
            <person name="Henrissat B."/>
            <person name="Riley R."/>
            <person name="Ahrendt S."/>
            <person name="Nagy L.G."/>
            <person name="Grigoriev I.V."/>
            <person name="Martin F."/>
            <person name="Rosso M.N."/>
        </authorList>
    </citation>
    <scope>NUCLEOTIDE SEQUENCE</scope>
    <source>
        <strain evidence="1">CBS 384.51</strain>
    </source>
</reference>
<protein>
    <submittedName>
        <fullName evidence="1">Uncharacterized protein</fullName>
    </submittedName>
</protein>
<dbReference type="Proteomes" id="UP001055072">
    <property type="component" value="Unassembled WGS sequence"/>
</dbReference>
<accession>A0ACB8UBU5</accession>
<organism evidence="1 2">
    <name type="scientific">Irpex rosettiformis</name>
    <dbReference type="NCBI Taxonomy" id="378272"/>
    <lineage>
        <taxon>Eukaryota</taxon>
        <taxon>Fungi</taxon>
        <taxon>Dikarya</taxon>
        <taxon>Basidiomycota</taxon>
        <taxon>Agaricomycotina</taxon>
        <taxon>Agaricomycetes</taxon>
        <taxon>Polyporales</taxon>
        <taxon>Irpicaceae</taxon>
        <taxon>Irpex</taxon>
    </lineage>
</organism>
<proteinExistence type="predicted"/>
<name>A0ACB8UBU5_9APHY</name>
<gene>
    <name evidence="1" type="ORF">BDY19DRAFT_904326</name>
</gene>
<keyword evidence="2" id="KW-1185">Reference proteome</keyword>
<evidence type="ECO:0000313" key="1">
    <source>
        <dbReference type="EMBL" id="KAI0091714.1"/>
    </source>
</evidence>
<comment type="caution">
    <text evidence="1">The sequence shown here is derived from an EMBL/GenBank/DDBJ whole genome shotgun (WGS) entry which is preliminary data.</text>
</comment>
<evidence type="ECO:0000313" key="2">
    <source>
        <dbReference type="Proteomes" id="UP001055072"/>
    </source>
</evidence>
<dbReference type="EMBL" id="MU274905">
    <property type="protein sequence ID" value="KAI0091714.1"/>
    <property type="molecule type" value="Genomic_DNA"/>
</dbReference>